<gene>
    <name evidence="1" type="ORF">S03H2_33209</name>
</gene>
<evidence type="ECO:0000313" key="1">
    <source>
        <dbReference type="EMBL" id="GAH60986.1"/>
    </source>
</evidence>
<dbReference type="AlphaFoldDB" id="X1GSY0"/>
<protein>
    <submittedName>
        <fullName evidence="1">Uncharacterized protein</fullName>
    </submittedName>
</protein>
<sequence length="31" mass="3559">MSDNMTNYWVASHISGLFAIYDENIDPLKRG</sequence>
<dbReference type="EMBL" id="BARU01020203">
    <property type="protein sequence ID" value="GAH60986.1"/>
    <property type="molecule type" value="Genomic_DNA"/>
</dbReference>
<name>X1GSY0_9ZZZZ</name>
<accession>X1GSY0</accession>
<feature type="non-terminal residue" evidence="1">
    <location>
        <position position="31"/>
    </location>
</feature>
<reference evidence="1" key="1">
    <citation type="journal article" date="2014" name="Front. Microbiol.">
        <title>High frequency of phylogenetically diverse reductive dehalogenase-homologous genes in deep subseafloor sedimentary metagenomes.</title>
        <authorList>
            <person name="Kawai M."/>
            <person name="Futagami T."/>
            <person name="Toyoda A."/>
            <person name="Takaki Y."/>
            <person name="Nishi S."/>
            <person name="Hori S."/>
            <person name="Arai W."/>
            <person name="Tsubouchi T."/>
            <person name="Morono Y."/>
            <person name="Uchiyama I."/>
            <person name="Ito T."/>
            <person name="Fujiyama A."/>
            <person name="Inagaki F."/>
            <person name="Takami H."/>
        </authorList>
    </citation>
    <scope>NUCLEOTIDE SEQUENCE</scope>
    <source>
        <strain evidence="1">Expedition CK06-06</strain>
    </source>
</reference>
<organism evidence="1">
    <name type="scientific">marine sediment metagenome</name>
    <dbReference type="NCBI Taxonomy" id="412755"/>
    <lineage>
        <taxon>unclassified sequences</taxon>
        <taxon>metagenomes</taxon>
        <taxon>ecological metagenomes</taxon>
    </lineage>
</organism>
<comment type="caution">
    <text evidence="1">The sequence shown here is derived from an EMBL/GenBank/DDBJ whole genome shotgun (WGS) entry which is preliminary data.</text>
</comment>
<proteinExistence type="predicted"/>